<protein>
    <submittedName>
        <fullName evidence="1">Uncharacterized protein</fullName>
    </submittedName>
</protein>
<gene>
    <name evidence="1" type="ORF">YC6258_02694</name>
</gene>
<keyword evidence="2" id="KW-1185">Reference proteome</keyword>
<dbReference type="KEGG" id="gsn:YC6258_02694"/>
<sequence>MINKKDNPVEWYVRLMELEEIKEHIESLVTQMSKDDAIDEEDFRVQLFHAMTHLNRLWNSRHYSGEINQELHDEFSKTPGDFQAIG</sequence>
<dbReference type="STRING" id="1445510.YC6258_02694"/>
<dbReference type="AlphaFoldDB" id="A0A0C5VJC5"/>
<evidence type="ECO:0000313" key="2">
    <source>
        <dbReference type="Proteomes" id="UP000032266"/>
    </source>
</evidence>
<dbReference type="Proteomes" id="UP000032266">
    <property type="component" value="Chromosome"/>
</dbReference>
<evidence type="ECO:0000313" key="1">
    <source>
        <dbReference type="EMBL" id="AJQ94732.1"/>
    </source>
</evidence>
<accession>A0A0C5VJC5</accession>
<dbReference type="OrthoDB" id="5958465at2"/>
<name>A0A0C5VJC5_9GAMM</name>
<proteinExistence type="predicted"/>
<reference evidence="1 2" key="1">
    <citation type="submission" date="2014-01" db="EMBL/GenBank/DDBJ databases">
        <title>Full genme sequencing of cellulolytic bacterium Gynuella sunshinyii YC6258T gen. nov., sp. nov.</title>
        <authorList>
            <person name="Khan H."/>
            <person name="Chung E.J."/>
            <person name="Chung Y.R."/>
        </authorList>
    </citation>
    <scope>NUCLEOTIDE SEQUENCE [LARGE SCALE GENOMIC DNA]</scope>
    <source>
        <strain evidence="1 2">YC6258</strain>
    </source>
</reference>
<organism evidence="1 2">
    <name type="scientific">Gynuella sunshinyii YC6258</name>
    <dbReference type="NCBI Taxonomy" id="1445510"/>
    <lineage>
        <taxon>Bacteria</taxon>
        <taxon>Pseudomonadati</taxon>
        <taxon>Pseudomonadota</taxon>
        <taxon>Gammaproteobacteria</taxon>
        <taxon>Oceanospirillales</taxon>
        <taxon>Saccharospirillaceae</taxon>
        <taxon>Gynuella</taxon>
    </lineage>
</organism>
<dbReference type="RefSeq" id="WP_044617206.1">
    <property type="nucleotide sequence ID" value="NZ_CP007142.1"/>
</dbReference>
<dbReference type="EMBL" id="CP007142">
    <property type="protein sequence ID" value="AJQ94732.1"/>
    <property type="molecule type" value="Genomic_DNA"/>
</dbReference>
<dbReference type="HOGENOM" id="CLU_2493551_0_0_6"/>